<keyword evidence="4" id="KW-1185">Reference proteome</keyword>
<evidence type="ECO:0000313" key="3">
    <source>
        <dbReference type="EMBL" id="GKT29174.1"/>
    </source>
</evidence>
<keyword evidence="1" id="KW-0472">Membrane</keyword>
<keyword evidence="1" id="KW-0812">Transmembrane</keyword>
<evidence type="ECO:0000256" key="1">
    <source>
        <dbReference type="SAM" id="Phobius"/>
    </source>
</evidence>
<feature type="transmembrane region" description="Helical" evidence="1">
    <location>
        <begin position="58"/>
        <end position="79"/>
    </location>
</feature>
<evidence type="ECO:0000259" key="2">
    <source>
        <dbReference type="Pfam" id="PF06826"/>
    </source>
</evidence>
<dbReference type="Proteomes" id="UP001057375">
    <property type="component" value="Unassembled WGS sequence"/>
</dbReference>
<feature type="transmembrane region" description="Helical" evidence="1">
    <location>
        <begin position="27"/>
        <end position="46"/>
    </location>
</feature>
<name>A0ABQ5K9D6_9EUKA</name>
<dbReference type="EMBL" id="BQXS01008192">
    <property type="protein sequence ID" value="GKT29174.1"/>
    <property type="molecule type" value="Genomic_DNA"/>
</dbReference>
<gene>
    <name evidence="3" type="ORF">ADUPG1_005182</name>
</gene>
<feature type="non-terminal residue" evidence="3">
    <location>
        <position position="152"/>
    </location>
</feature>
<evidence type="ECO:0000313" key="4">
    <source>
        <dbReference type="Proteomes" id="UP001057375"/>
    </source>
</evidence>
<proteinExistence type="predicted"/>
<comment type="caution">
    <text evidence="3">The sequence shown here is derived from an EMBL/GenBank/DDBJ whole genome shotgun (WGS) entry which is preliminary data.</text>
</comment>
<feature type="domain" description="YidE/YbjL duplication" evidence="2">
    <location>
        <begin position="1"/>
        <end position="112"/>
    </location>
</feature>
<sequence>LIGFIAPVGLMASADIADVLKRYGMRFVLLGIAITMAGAFSSMLFIKGIGKAQGIGIVGTYVGALTSSPGLAAALEAVADSGGNREALVGLGYAVGYIPGVLMVVIGMRLLPKWLKIDLEEERQCLRRQSSTETYRSQASLDLKASKASVFN</sequence>
<accession>A0ABQ5K9D6</accession>
<feature type="non-terminal residue" evidence="3">
    <location>
        <position position="1"/>
    </location>
</feature>
<keyword evidence="1" id="KW-1133">Transmembrane helix</keyword>
<feature type="transmembrane region" description="Helical" evidence="1">
    <location>
        <begin position="91"/>
        <end position="111"/>
    </location>
</feature>
<organism evidence="3 4">
    <name type="scientific">Aduncisulcus paluster</name>
    <dbReference type="NCBI Taxonomy" id="2918883"/>
    <lineage>
        <taxon>Eukaryota</taxon>
        <taxon>Metamonada</taxon>
        <taxon>Carpediemonas-like organisms</taxon>
        <taxon>Aduncisulcus</taxon>
    </lineage>
</organism>
<reference evidence="3" key="1">
    <citation type="submission" date="2022-03" db="EMBL/GenBank/DDBJ databases">
        <title>Draft genome sequence of Aduncisulcus paluster, a free-living microaerophilic Fornicata.</title>
        <authorList>
            <person name="Yuyama I."/>
            <person name="Kume K."/>
            <person name="Tamura T."/>
            <person name="Inagaki Y."/>
            <person name="Hashimoto T."/>
        </authorList>
    </citation>
    <scope>NUCLEOTIDE SEQUENCE</scope>
    <source>
        <strain evidence="3">NY0171</strain>
    </source>
</reference>
<dbReference type="InterPro" id="IPR006512">
    <property type="entry name" value="YidE_YbjL"/>
</dbReference>
<protein>
    <recommendedName>
        <fullName evidence="2">YidE/YbjL duplication domain-containing protein</fullName>
    </recommendedName>
</protein>
<dbReference type="Pfam" id="PF06826">
    <property type="entry name" value="Asp-Al_Ex"/>
    <property type="match status" value="1"/>
</dbReference>